<organism evidence="1 2">
    <name type="scientific">Dankookia rubra</name>
    <dbReference type="NCBI Taxonomy" id="1442381"/>
    <lineage>
        <taxon>Bacteria</taxon>
        <taxon>Pseudomonadati</taxon>
        <taxon>Pseudomonadota</taxon>
        <taxon>Alphaproteobacteria</taxon>
        <taxon>Acetobacterales</taxon>
        <taxon>Roseomonadaceae</taxon>
        <taxon>Dankookia</taxon>
    </lineage>
</organism>
<gene>
    <name evidence="1" type="ORF">E2C06_35045</name>
</gene>
<protein>
    <submittedName>
        <fullName evidence="1">Uncharacterized protein</fullName>
    </submittedName>
</protein>
<dbReference type="AlphaFoldDB" id="A0A4R5Q5Z4"/>
<dbReference type="RefSeq" id="WP_133293170.1">
    <property type="nucleotide sequence ID" value="NZ_SMSJ01000173.1"/>
</dbReference>
<dbReference type="OrthoDB" id="7269366at2"/>
<dbReference type="Proteomes" id="UP000295096">
    <property type="component" value="Unassembled WGS sequence"/>
</dbReference>
<keyword evidence="2" id="KW-1185">Reference proteome</keyword>
<comment type="caution">
    <text evidence="1">The sequence shown here is derived from an EMBL/GenBank/DDBJ whole genome shotgun (WGS) entry which is preliminary data.</text>
</comment>
<evidence type="ECO:0000313" key="2">
    <source>
        <dbReference type="Proteomes" id="UP000295096"/>
    </source>
</evidence>
<proteinExistence type="predicted"/>
<name>A0A4R5Q5Z4_9PROT</name>
<accession>A0A4R5Q5Z4</accession>
<dbReference type="EMBL" id="SMSJ01000173">
    <property type="protein sequence ID" value="TDH57973.1"/>
    <property type="molecule type" value="Genomic_DNA"/>
</dbReference>
<evidence type="ECO:0000313" key="1">
    <source>
        <dbReference type="EMBL" id="TDH57973.1"/>
    </source>
</evidence>
<reference evidence="1 2" key="1">
    <citation type="journal article" date="2016" name="J. Microbiol.">
        <title>Dankookia rubra gen. nov., sp. nov., an alphaproteobacterium isolated from sediment of a shallow stream.</title>
        <authorList>
            <person name="Kim W.H."/>
            <person name="Kim D.H."/>
            <person name="Kang K."/>
            <person name="Ahn T.Y."/>
        </authorList>
    </citation>
    <scope>NUCLEOTIDE SEQUENCE [LARGE SCALE GENOMIC DNA]</scope>
    <source>
        <strain evidence="1 2">JCM30602</strain>
    </source>
</reference>
<sequence>MLLVPCTASAAEESAAPAQVLTGQASHSVLPAEPASLGWETPGGALWARGEASLGAAEPEAEAGFGRGALALGARQELALLPNLSWSVAPQLLLESAADPQGLPGTPALNGALQQDLALSLPGEAKLVASIGLGDRLGMAGLASPAGVLAGASLRSRVSLAVQAAVSGAPLQMEIQLTATRPVAAEHGPARANGCELAVMLRWGGTAPLRLAGSCPGDALRRVTLGLSTSF</sequence>